<dbReference type="PROSITE" id="PS50181">
    <property type="entry name" value="FBOX"/>
    <property type="match status" value="1"/>
</dbReference>
<protein>
    <submittedName>
        <fullName evidence="1">Uncharacterized protein</fullName>
    </submittedName>
</protein>
<sequence length="399" mass="48181">MSTREYLCLSEIRHEKKRLSIRRIAKGWGSKFKLSQILRFRKQHKKELLLSLPLELIFEILEHCDISSFANLLSTCRTLYSLWGTGAAVGCFLTVLKKGMTLQAWVLYRVIRAKRWEAVRLEKLHAFENSHPDRDVFNEDLPPTFQIDFKRVSRPDGLNWPNDRTPLNESPRTVYYGYGYLNARENRYTLMEDIFYLRKFAEYWVDRYQRDSDRLPVHHPRLINTLVIKRPERIYDAFYSHWISELISIQEEDLSTPREKFDFHLLPHARSWIQAVKECQRQWRIKDPILHRFEKEMDYLAERDVERIRLSCCCDCRKRNCECSRRRVLTKRRFSPFIDIDSGGHYHDDKKYWRVYSRKFPDDLEVMGTVEDLTLREVDGEAIKSIRRLKKWKRYSYGH</sequence>
<dbReference type="InterPro" id="IPR036047">
    <property type="entry name" value="F-box-like_dom_sf"/>
</dbReference>
<name>A0A6G1M9D3_ORBOL</name>
<organism evidence="1 2">
    <name type="scientific">Orbilia oligospora</name>
    <name type="common">Nematode-trapping fungus</name>
    <name type="synonym">Arthrobotrys oligospora</name>
    <dbReference type="NCBI Taxonomy" id="2813651"/>
    <lineage>
        <taxon>Eukaryota</taxon>
        <taxon>Fungi</taxon>
        <taxon>Dikarya</taxon>
        <taxon>Ascomycota</taxon>
        <taxon>Pezizomycotina</taxon>
        <taxon>Orbiliomycetes</taxon>
        <taxon>Orbiliales</taxon>
        <taxon>Orbiliaceae</taxon>
        <taxon>Orbilia</taxon>
    </lineage>
</organism>
<gene>
    <name evidence="1" type="ORF">TWF191_004510</name>
</gene>
<dbReference type="EMBL" id="WIPF01000022">
    <property type="protein sequence ID" value="KAF3226686.1"/>
    <property type="molecule type" value="Genomic_DNA"/>
</dbReference>
<evidence type="ECO:0000313" key="1">
    <source>
        <dbReference type="EMBL" id="KAF3226686.1"/>
    </source>
</evidence>
<evidence type="ECO:0000313" key="2">
    <source>
        <dbReference type="Proteomes" id="UP000483672"/>
    </source>
</evidence>
<dbReference type="Pfam" id="PF00646">
    <property type="entry name" value="F-box"/>
    <property type="match status" value="1"/>
</dbReference>
<dbReference type="AlphaFoldDB" id="A0A6G1M9D3"/>
<dbReference type="SUPFAM" id="SSF81383">
    <property type="entry name" value="F-box domain"/>
    <property type="match status" value="1"/>
</dbReference>
<reference evidence="1 2" key="1">
    <citation type="submission" date="2019-06" db="EMBL/GenBank/DDBJ databases">
        <authorList>
            <person name="Palmer J.M."/>
        </authorList>
    </citation>
    <scope>NUCLEOTIDE SEQUENCE [LARGE SCALE GENOMIC DNA]</scope>
    <source>
        <strain evidence="1 2">TWF191</strain>
    </source>
</reference>
<accession>A0A6G1M9D3</accession>
<proteinExistence type="predicted"/>
<dbReference type="Proteomes" id="UP000483672">
    <property type="component" value="Unassembled WGS sequence"/>
</dbReference>
<comment type="caution">
    <text evidence="1">The sequence shown here is derived from an EMBL/GenBank/DDBJ whole genome shotgun (WGS) entry which is preliminary data.</text>
</comment>
<dbReference type="InterPro" id="IPR001810">
    <property type="entry name" value="F-box_dom"/>
</dbReference>